<sequence>MLKFLLWICVVIVLSVLWMVIKKIAKKQRYVERLQRYQAPEKQANISSQTTAQNDSLTHVVDEYEQQLFDDIATMFCESHYEVNTMDEAKALQAEILRKMPVSCKTQIRALDLNEYSIYWNFYEQSLEYYIGQYGVFYTHVDRLGTEHKREITKATFVE</sequence>
<dbReference type="Proteomes" id="UP000280271">
    <property type="component" value="Unassembled WGS sequence"/>
</dbReference>
<keyword evidence="2" id="KW-1185">Reference proteome</keyword>
<dbReference type="RefSeq" id="WP_120375157.1">
    <property type="nucleotide sequence ID" value="NZ_RCHC01000010.1"/>
</dbReference>
<comment type="caution">
    <text evidence="1">The sequence shown here is derived from an EMBL/GenBank/DDBJ whole genome shotgun (WGS) entry which is preliminary data.</text>
</comment>
<protein>
    <submittedName>
        <fullName evidence="1">Uncharacterized protein</fullName>
    </submittedName>
</protein>
<evidence type="ECO:0000313" key="1">
    <source>
        <dbReference type="EMBL" id="RLL21133.1"/>
    </source>
</evidence>
<evidence type="ECO:0000313" key="2">
    <source>
        <dbReference type="Proteomes" id="UP000280271"/>
    </source>
</evidence>
<reference evidence="1 2" key="1">
    <citation type="submission" date="2018-09" db="EMBL/GenBank/DDBJ databases">
        <title>The draft genome of Acinetobacter sp. strains.</title>
        <authorList>
            <person name="Qin J."/>
            <person name="Feng Y."/>
            <person name="Zong Z."/>
        </authorList>
    </citation>
    <scope>NUCLEOTIDE SEQUENCE [LARGE SCALE GENOMIC DNA]</scope>
    <source>
        <strain evidence="1 2">WCHAc060005</strain>
    </source>
</reference>
<organism evidence="1 2">
    <name type="scientific">Acinetobacter chengduensis</name>
    <dbReference type="NCBI Taxonomy" id="2420890"/>
    <lineage>
        <taxon>Bacteria</taxon>
        <taxon>Pseudomonadati</taxon>
        <taxon>Pseudomonadota</taxon>
        <taxon>Gammaproteobacteria</taxon>
        <taxon>Moraxellales</taxon>
        <taxon>Moraxellaceae</taxon>
        <taxon>Acinetobacter</taxon>
    </lineage>
</organism>
<gene>
    <name evidence="1" type="ORF">D9K81_10400</name>
</gene>
<name>A0ABX9TUY5_9GAMM</name>
<accession>A0ABX9TUY5</accession>
<dbReference type="EMBL" id="RCHC01000010">
    <property type="protein sequence ID" value="RLL21133.1"/>
    <property type="molecule type" value="Genomic_DNA"/>
</dbReference>
<proteinExistence type="predicted"/>